<evidence type="ECO:0000256" key="1">
    <source>
        <dbReference type="SAM" id="MobiDB-lite"/>
    </source>
</evidence>
<evidence type="ECO:0000313" key="5">
    <source>
        <dbReference type="Proteomes" id="UP000738431"/>
    </source>
</evidence>
<dbReference type="Pfam" id="PF15567">
    <property type="entry name" value="Imm35"/>
    <property type="match status" value="1"/>
</dbReference>
<accession>A0ABZ1CEX9</accession>
<gene>
    <name evidence="3" type="ORF">K1X11_005440</name>
    <name evidence="4" type="ORF">K1X11_005470</name>
</gene>
<feature type="compositionally biased region" description="Polar residues" evidence="1">
    <location>
        <begin position="83"/>
        <end position="92"/>
    </location>
</feature>
<dbReference type="InterPro" id="IPR029082">
    <property type="entry name" value="Imm35"/>
</dbReference>
<dbReference type="RefSeq" id="WP_324726109.1">
    <property type="nucleotide sequence ID" value="NZ_CP139781.1"/>
</dbReference>
<organism evidence="4 5">
    <name type="scientific">Actomonas aquatica</name>
    <dbReference type="NCBI Taxonomy" id="2866162"/>
    <lineage>
        <taxon>Bacteria</taxon>
        <taxon>Pseudomonadati</taxon>
        <taxon>Verrucomicrobiota</taxon>
        <taxon>Opitutia</taxon>
        <taxon>Opitutales</taxon>
        <taxon>Opitutaceae</taxon>
        <taxon>Actomonas</taxon>
    </lineage>
</organism>
<dbReference type="EMBL" id="CP139781">
    <property type="protein sequence ID" value="WRQ88845.1"/>
    <property type="molecule type" value="Genomic_DNA"/>
</dbReference>
<dbReference type="EMBL" id="CP139781">
    <property type="protein sequence ID" value="WRQ88839.1"/>
    <property type="molecule type" value="Genomic_DNA"/>
</dbReference>
<proteinExistence type="predicted"/>
<keyword evidence="5" id="KW-1185">Reference proteome</keyword>
<evidence type="ECO:0000313" key="4">
    <source>
        <dbReference type="EMBL" id="WRQ88845.1"/>
    </source>
</evidence>
<evidence type="ECO:0000313" key="3">
    <source>
        <dbReference type="EMBL" id="WRQ88839.1"/>
    </source>
</evidence>
<feature type="domain" description="Immunity protein 35" evidence="2">
    <location>
        <begin position="8"/>
        <end position="70"/>
    </location>
</feature>
<feature type="region of interest" description="Disordered" evidence="1">
    <location>
        <begin position="65"/>
        <end position="92"/>
    </location>
</feature>
<sequence length="92" mass="10024">MSDDEPAIVDEATKEEYFGWVFFYNSRRYLETKKISFALAGNGPVVVDGASGTVTILGSAGGVDHQLSEYRRQKKPIQPPQPTTDSSAVSRG</sequence>
<protein>
    <submittedName>
        <fullName evidence="4">YrhB domain-containing protein</fullName>
    </submittedName>
</protein>
<reference evidence="4 5" key="1">
    <citation type="submission" date="2021-08" db="EMBL/GenBank/DDBJ databases">
        <authorList>
            <person name="Zhang D."/>
            <person name="Zhang A."/>
            <person name="Wang L."/>
        </authorList>
    </citation>
    <scope>NUCLEOTIDE SEQUENCE [LARGE SCALE GENOMIC DNA]</scope>
    <source>
        <strain evidence="4 5">WL0086</strain>
    </source>
</reference>
<dbReference type="Proteomes" id="UP000738431">
    <property type="component" value="Chromosome"/>
</dbReference>
<reference evidence="4 5" key="2">
    <citation type="submission" date="2023-12" db="EMBL/GenBank/DDBJ databases">
        <title>Description of an unclassified Opitutus bacterium of Verrucomicrobiota.</title>
        <authorList>
            <person name="Zhang D.-F."/>
        </authorList>
    </citation>
    <scope>NUCLEOTIDE SEQUENCE [LARGE SCALE GENOMIC DNA]</scope>
    <source>
        <strain evidence="4 5">WL0086</strain>
    </source>
</reference>
<evidence type="ECO:0000259" key="2">
    <source>
        <dbReference type="Pfam" id="PF15567"/>
    </source>
</evidence>
<name>A0ABZ1CEX9_9BACT</name>